<evidence type="ECO:0000256" key="25">
    <source>
        <dbReference type="ARBA" id="ARBA00052426"/>
    </source>
</evidence>
<dbReference type="EMBL" id="JAUCMX010000001">
    <property type="protein sequence ID" value="KAK3557338.1"/>
    <property type="molecule type" value="Genomic_DNA"/>
</dbReference>
<comment type="catalytic activity">
    <reaction evidence="19">
        <text>N-(9Z-hexadecenoyl) ethanolamine + H2O = (9Z)-hexadecenoate + ethanolamine</text>
        <dbReference type="Rhea" id="RHEA:35563"/>
        <dbReference type="ChEBI" id="CHEBI:15377"/>
        <dbReference type="ChEBI" id="CHEBI:32372"/>
        <dbReference type="ChEBI" id="CHEBI:57603"/>
        <dbReference type="ChEBI" id="CHEBI:71465"/>
    </reaction>
    <physiologicalReaction direction="left-to-right" evidence="19">
        <dbReference type="Rhea" id="RHEA:35564"/>
    </physiologicalReaction>
</comment>
<dbReference type="PIRSF" id="PIRSF001221">
    <property type="entry name" value="Amidase_fungi"/>
    <property type="match status" value="1"/>
</dbReference>
<evidence type="ECO:0000256" key="8">
    <source>
        <dbReference type="ARBA" id="ARBA00047450"/>
    </source>
</evidence>
<comment type="catalytic activity">
    <reaction evidence="17">
        <text>(5Z,8Z,11Z,14Z)-eicosatetraenamide + H2O = (5Z,8Z,11Z,14Z)-eicosatetraenoate + NH4(+)</text>
        <dbReference type="Rhea" id="RHEA:63016"/>
        <dbReference type="ChEBI" id="CHEBI:15377"/>
        <dbReference type="ChEBI" id="CHEBI:28938"/>
        <dbReference type="ChEBI" id="CHEBI:32395"/>
        <dbReference type="ChEBI" id="CHEBI:137830"/>
    </reaction>
    <physiologicalReaction direction="left-to-right" evidence="17">
        <dbReference type="Rhea" id="RHEA:63017"/>
    </physiologicalReaction>
</comment>
<dbReference type="FunFam" id="3.90.1300.10:FF:000001">
    <property type="entry name" value="Fatty-acid amide hydrolase 1"/>
    <property type="match status" value="1"/>
</dbReference>
<evidence type="ECO:0000256" key="28">
    <source>
        <dbReference type="ARBA" id="ARBA00052514"/>
    </source>
</evidence>
<feature type="active site" description="Charge relay system" evidence="38">
    <location>
        <position position="140"/>
    </location>
</feature>
<evidence type="ECO:0000256" key="16">
    <source>
        <dbReference type="ARBA" id="ARBA00050992"/>
    </source>
</evidence>
<comment type="catalytic activity">
    <reaction evidence="23">
        <text>N-(9Z-octadecenoyl)-taurine + H2O = taurine + (9Z)-octadecenoate</text>
        <dbReference type="Rhea" id="RHEA:63148"/>
        <dbReference type="ChEBI" id="CHEBI:15377"/>
        <dbReference type="ChEBI" id="CHEBI:30823"/>
        <dbReference type="ChEBI" id="CHEBI:146191"/>
        <dbReference type="ChEBI" id="CHEBI:507393"/>
    </reaction>
    <physiologicalReaction direction="left-to-right" evidence="23">
        <dbReference type="Rhea" id="RHEA:63149"/>
    </physiologicalReaction>
</comment>
<keyword evidence="5" id="KW-0378">Hydrolase</keyword>
<comment type="catalytic activity">
    <reaction evidence="20">
        <text>N-octadecanoyl ethanolamine + H2O = octadecanoate + ethanolamine</text>
        <dbReference type="Rhea" id="RHEA:63124"/>
        <dbReference type="ChEBI" id="CHEBI:15377"/>
        <dbReference type="ChEBI" id="CHEBI:25629"/>
        <dbReference type="ChEBI" id="CHEBI:57603"/>
        <dbReference type="ChEBI" id="CHEBI:85299"/>
    </reaction>
    <physiologicalReaction direction="left-to-right" evidence="20">
        <dbReference type="Rhea" id="RHEA:63125"/>
    </physiologicalReaction>
</comment>
<evidence type="ECO:0000256" key="22">
    <source>
        <dbReference type="ARBA" id="ARBA00051914"/>
    </source>
</evidence>
<evidence type="ECO:0000256" key="20">
    <source>
        <dbReference type="ARBA" id="ARBA00051454"/>
    </source>
</evidence>
<organism evidence="41 42">
    <name type="scientific">Hemibagrus guttatus</name>
    <dbReference type="NCBI Taxonomy" id="175788"/>
    <lineage>
        <taxon>Eukaryota</taxon>
        <taxon>Metazoa</taxon>
        <taxon>Chordata</taxon>
        <taxon>Craniata</taxon>
        <taxon>Vertebrata</taxon>
        <taxon>Euteleostomi</taxon>
        <taxon>Actinopterygii</taxon>
        <taxon>Neopterygii</taxon>
        <taxon>Teleostei</taxon>
        <taxon>Ostariophysi</taxon>
        <taxon>Siluriformes</taxon>
        <taxon>Bagridae</taxon>
        <taxon>Hemibagrus</taxon>
    </lineage>
</organism>
<comment type="catalytic activity">
    <reaction evidence="11">
        <text>N-(5Z,8Z,11Z,14Z-eicosatetraenoyl)-ethanolamine + H2O = ethanolamine + (5Z,8Z,11Z,14Z)-eicosatetraenoate</text>
        <dbReference type="Rhea" id="RHEA:26136"/>
        <dbReference type="ChEBI" id="CHEBI:2700"/>
        <dbReference type="ChEBI" id="CHEBI:15377"/>
        <dbReference type="ChEBI" id="CHEBI:32395"/>
        <dbReference type="ChEBI" id="CHEBI:57603"/>
        <dbReference type="EC" id="3.5.1.99"/>
    </reaction>
    <physiologicalReaction direction="left-to-right" evidence="11">
        <dbReference type="Rhea" id="RHEA:26137"/>
    </physiologicalReaction>
</comment>
<dbReference type="PANTHER" id="PTHR45847:SF6">
    <property type="entry name" value="FATTY ACID AMIDE HYDROLASE"/>
    <property type="match status" value="1"/>
</dbReference>
<evidence type="ECO:0000256" key="10">
    <source>
        <dbReference type="ARBA" id="ARBA00048052"/>
    </source>
</evidence>
<evidence type="ECO:0000256" key="2">
    <source>
        <dbReference type="ARBA" id="ARBA00009199"/>
    </source>
</evidence>
<feature type="domain" description="Amidase" evidence="40">
    <location>
        <begin position="386"/>
        <end position="606"/>
    </location>
</feature>
<evidence type="ECO:0000256" key="17">
    <source>
        <dbReference type="ARBA" id="ARBA00051200"/>
    </source>
</evidence>
<evidence type="ECO:0000256" key="24">
    <source>
        <dbReference type="ARBA" id="ARBA00052337"/>
    </source>
</evidence>
<evidence type="ECO:0000256" key="11">
    <source>
        <dbReference type="ARBA" id="ARBA00048606"/>
    </source>
</evidence>
<keyword evidence="39" id="KW-1133">Transmembrane helix</keyword>
<evidence type="ECO:0000256" key="18">
    <source>
        <dbReference type="ARBA" id="ARBA00051311"/>
    </source>
</evidence>
<comment type="catalytic activity">
    <reaction evidence="29">
        <text>N-tricosanoyl-taurine + H2O = tricosanoate + taurine</text>
        <dbReference type="Rhea" id="RHEA:63164"/>
        <dbReference type="ChEBI" id="CHEBI:15377"/>
        <dbReference type="ChEBI" id="CHEBI:79007"/>
        <dbReference type="ChEBI" id="CHEBI:146197"/>
        <dbReference type="ChEBI" id="CHEBI:507393"/>
    </reaction>
    <physiologicalReaction direction="left-to-right" evidence="29">
        <dbReference type="Rhea" id="RHEA:63165"/>
    </physiologicalReaction>
</comment>
<evidence type="ECO:0000256" key="7">
    <source>
        <dbReference type="ARBA" id="ARBA00023098"/>
    </source>
</evidence>
<evidence type="ECO:0000256" key="6">
    <source>
        <dbReference type="ARBA" id="ARBA00022963"/>
    </source>
</evidence>
<keyword evidence="6" id="KW-0442">Lipid degradation</keyword>
<evidence type="ECO:0000256" key="34">
    <source>
        <dbReference type="ARBA" id="ARBA00073178"/>
    </source>
</evidence>
<comment type="catalytic activity">
    <reaction evidence="27">
        <text>(6Z)-octadecenamide + H2O = (6Z)-octadecenoate + NH4(+)</text>
        <dbReference type="Rhea" id="RHEA:63008"/>
        <dbReference type="ChEBI" id="CHEBI:15377"/>
        <dbReference type="ChEBI" id="CHEBI:28938"/>
        <dbReference type="ChEBI" id="CHEBI:32375"/>
        <dbReference type="ChEBI" id="CHEBI:146168"/>
    </reaction>
    <physiologicalReaction direction="left-to-right" evidence="27">
        <dbReference type="Rhea" id="RHEA:63009"/>
    </physiologicalReaction>
</comment>
<evidence type="ECO:0000256" key="4">
    <source>
        <dbReference type="ARBA" id="ARBA00022553"/>
    </source>
</evidence>
<evidence type="ECO:0000313" key="42">
    <source>
        <dbReference type="Proteomes" id="UP001274896"/>
    </source>
</evidence>
<dbReference type="Gene3D" id="3.90.1300.10">
    <property type="entry name" value="Amidase signature (AS) domain"/>
    <property type="match status" value="2"/>
</dbReference>
<comment type="catalytic activity">
    <reaction evidence="26">
        <text>N-docosanoyl-ethanolamine + H2O = docosanoate + ethanolamine</text>
        <dbReference type="Rhea" id="RHEA:63128"/>
        <dbReference type="ChEBI" id="CHEBI:15377"/>
        <dbReference type="ChEBI" id="CHEBI:23858"/>
        <dbReference type="ChEBI" id="CHEBI:57603"/>
        <dbReference type="ChEBI" id="CHEBI:146186"/>
    </reaction>
    <physiologicalReaction direction="left-to-right" evidence="26">
        <dbReference type="Rhea" id="RHEA:63129"/>
    </physiologicalReaction>
</comment>
<sequence length="625" mass="68905">MDGEWTLVAVTLLCGIFFWSFFQLKWSRQKQNLEKKLQTPRKKREACLKQAEEAVSHFKAEHPGLDLSPIMDLPLSELSQQIRDGSLQPDVVLHAYIEKALEVNSKLNCGTAFLTESLKQLEDIETHKDGLLYGIPISIKENIDYKGYDSTCGVFSMVNSPAAQDSVVVKVLKRQGAVPFIKTNVPQALYNYECSNPIYGTTVNPHNLQKTCGGSTGGEAALIGGGGSILGLGSDLGGSLRIPAAFCGVCALKPTTNRISLLGMNSCVKGIKSVRSSLGPMARDVNSLALCMRALLNKDMFTLDPTIPPLPFKHEVYESSERLRIGYYDNDGYMQPSPGMSRALQEAKALLEQAGHMVVLEAGKIGKRKDLSKFDKGQIVTARRLHQSISKTATLVECSRSAVLVPFKPPRIRTAIHEYFLKILLADGCATVRSHLKEGPINPCLQIGRSFDLPRFLKKIMSLVLNFTHPHIASLLDCTCGVSSVAELWKQQNVAENYIHEFIEEWEKLELDVVICPILGPAINFTYSGRLTSGTSYTALYNVLNFPVGVVPITKVTAEDEDQLRHYKGTFGGYADKLLIKALQDGVGLPLAVQCVSLPWQDELCLRLMRELEAVCAKNKQSNTQ</sequence>
<feature type="transmembrane region" description="Helical" evidence="39">
    <location>
        <begin position="6"/>
        <end position="26"/>
    </location>
</feature>
<evidence type="ECO:0000256" key="36">
    <source>
        <dbReference type="ARBA" id="ARBA00077157"/>
    </source>
</evidence>
<comment type="catalytic activity">
    <reaction evidence="16">
        <text>N-(15Z-tetracosenoyl)-ethanolamine + H2O = (15Z)-tetracosenoate + ethanolamine</text>
        <dbReference type="Rhea" id="RHEA:63144"/>
        <dbReference type="ChEBI" id="CHEBI:15377"/>
        <dbReference type="ChEBI" id="CHEBI:32392"/>
        <dbReference type="ChEBI" id="CHEBI:57603"/>
        <dbReference type="ChEBI" id="CHEBI:146187"/>
    </reaction>
    <physiologicalReaction direction="left-to-right" evidence="16">
        <dbReference type="Rhea" id="RHEA:63145"/>
    </physiologicalReaction>
</comment>
<evidence type="ECO:0000256" key="5">
    <source>
        <dbReference type="ARBA" id="ARBA00022801"/>
    </source>
</evidence>
<comment type="caution">
    <text evidence="41">The sequence shown here is derived from an EMBL/GenBank/DDBJ whole genome shotgun (WGS) entry which is preliminary data.</text>
</comment>
<evidence type="ECO:0000256" key="32">
    <source>
        <dbReference type="ARBA" id="ARBA00052857"/>
    </source>
</evidence>
<evidence type="ECO:0000256" key="21">
    <source>
        <dbReference type="ARBA" id="ARBA00051492"/>
    </source>
</evidence>
<evidence type="ECO:0000256" key="1">
    <source>
        <dbReference type="ARBA" id="ARBA00000208"/>
    </source>
</evidence>
<dbReference type="GO" id="GO:0009062">
    <property type="term" value="P:fatty acid catabolic process"/>
    <property type="evidence" value="ECO:0007669"/>
    <property type="project" value="TreeGrafter"/>
</dbReference>
<dbReference type="SUPFAM" id="SSF75304">
    <property type="entry name" value="Amidase signature (AS) enzymes"/>
    <property type="match status" value="1"/>
</dbReference>
<feature type="domain" description="Amidase" evidence="40">
    <location>
        <begin position="92"/>
        <end position="359"/>
    </location>
</feature>
<evidence type="ECO:0000256" key="31">
    <source>
        <dbReference type="ARBA" id="ARBA00052818"/>
    </source>
</evidence>
<keyword evidence="4" id="KW-0597">Phosphoprotein</keyword>
<gene>
    <name evidence="41" type="ORF">QTP70_026583</name>
</gene>
<proteinExistence type="inferred from homology"/>
<reference evidence="41" key="1">
    <citation type="submission" date="2023-06" db="EMBL/GenBank/DDBJ databases">
        <title>Male Hemibagrus guttatus genome.</title>
        <authorList>
            <person name="Bian C."/>
        </authorList>
    </citation>
    <scope>NUCLEOTIDE SEQUENCE</scope>
    <source>
        <strain evidence="41">Male_cb2023</strain>
        <tissue evidence="41">Muscle</tissue>
    </source>
</reference>
<protein>
    <recommendedName>
        <fullName evidence="34">Fatty-acid amide hydrolase 1</fullName>
        <ecNumber evidence="3">3.5.1.99</ecNumber>
    </recommendedName>
    <alternativeName>
        <fullName evidence="37">Anandamide amidohydrolase 1</fullName>
    </alternativeName>
    <alternativeName>
        <fullName evidence="35">Fatty acid ester hydrolase</fullName>
    </alternativeName>
    <alternativeName>
        <fullName evidence="36">Oleamide hydrolase 1</fullName>
    </alternativeName>
</protein>
<evidence type="ECO:0000256" key="15">
    <source>
        <dbReference type="ARBA" id="ARBA00050766"/>
    </source>
</evidence>
<dbReference type="GO" id="GO:0004040">
    <property type="term" value="F:amidase activity"/>
    <property type="evidence" value="ECO:0007669"/>
    <property type="project" value="TreeGrafter"/>
</dbReference>
<comment type="catalytic activity">
    <reaction evidence="12">
        <text>N-(5Z,8Z,11Z,14Z-eicosatetraenoyl)-L-serine + H2O = (5Z,8Z,11Z,14Z)-eicosatetraenoate + L-serine</text>
        <dbReference type="Rhea" id="RHEA:64116"/>
        <dbReference type="ChEBI" id="CHEBI:15377"/>
        <dbReference type="ChEBI" id="CHEBI:32395"/>
        <dbReference type="ChEBI" id="CHEBI:33384"/>
        <dbReference type="ChEBI" id="CHEBI:149697"/>
    </reaction>
    <physiologicalReaction direction="left-to-right" evidence="12">
        <dbReference type="Rhea" id="RHEA:64117"/>
    </physiologicalReaction>
</comment>
<dbReference type="PANTHER" id="PTHR45847">
    <property type="entry name" value="FATTY ACID AMIDE HYDROLASE"/>
    <property type="match status" value="1"/>
</dbReference>
<evidence type="ECO:0000256" key="35">
    <source>
        <dbReference type="ARBA" id="ARBA00077111"/>
    </source>
</evidence>
<comment type="catalytic activity">
    <reaction evidence="14">
        <text>1-O-methyl-(5Z,8Z,11Z,14Z)-eicosatetraenoate + H2O = methanol + (5Z,8Z,11Z,14Z)-eicosatetraenoate + H(+)</text>
        <dbReference type="Rhea" id="RHEA:63052"/>
        <dbReference type="ChEBI" id="CHEBI:15377"/>
        <dbReference type="ChEBI" id="CHEBI:15378"/>
        <dbReference type="ChEBI" id="CHEBI:17790"/>
        <dbReference type="ChEBI" id="CHEBI:32395"/>
        <dbReference type="ChEBI" id="CHEBI:78033"/>
    </reaction>
    <physiologicalReaction direction="left-to-right" evidence="14">
        <dbReference type="Rhea" id="RHEA:63053"/>
    </physiologicalReaction>
</comment>
<dbReference type="EC" id="3.5.1.99" evidence="3"/>
<comment type="catalytic activity">
    <reaction evidence="9">
        <text>2-(5Z,8Z,11Z,14Z-eicosatetraenoyl)-glycerol + H2O = glycerol + (5Z,8Z,11Z,14Z)-eicosatetraenoate + H(+)</text>
        <dbReference type="Rhea" id="RHEA:26132"/>
        <dbReference type="ChEBI" id="CHEBI:15377"/>
        <dbReference type="ChEBI" id="CHEBI:15378"/>
        <dbReference type="ChEBI" id="CHEBI:17754"/>
        <dbReference type="ChEBI" id="CHEBI:32395"/>
        <dbReference type="ChEBI" id="CHEBI:52392"/>
    </reaction>
    <physiologicalReaction direction="left-to-right" evidence="9">
        <dbReference type="Rhea" id="RHEA:26133"/>
    </physiologicalReaction>
</comment>
<evidence type="ECO:0000256" key="30">
    <source>
        <dbReference type="ARBA" id="ARBA00052709"/>
    </source>
</evidence>
<comment type="catalytic activity">
    <reaction evidence="13">
        <text>(11Z,14Z)-eicosadienamide + H2O = (11Z,14Z)-eicosadienoate + NH4(+)</text>
        <dbReference type="Rhea" id="RHEA:63004"/>
        <dbReference type="ChEBI" id="CHEBI:15377"/>
        <dbReference type="ChEBI" id="CHEBI:28938"/>
        <dbReference type="ChEBI" id="CHEBI:77220"/>
        <dbReference type="ChEBI" id="CHEBI:146165"/>
    </reaction>
    <physiologicalReaction direction="left-to-right" evidence="13">
        <dbReference type="Rhea" id="RHEA:63005"/>
    </physiologicalReaction>
</comment>
<accession>A0AAE0RJV9</accession>
<comment type="catalytic activity">
    <reaction evidence="21">
        <text>N-tetracosanoyl-taurine + H2O = tetracosanoate + taurine</text>
        <dbReference type="Rhea" id="RHEA:63140"/>
        <dbReference type="ChEBI" id="CHEBI:15377"/>
        <dbReference type="ChEBI" id="CHEBI:31014"/>
        <dbReference type="ChEBI" id="CHEBI:132049"/>
        <dbReference type="ChEBI" id="CHEBI:507393"/>
    </reaction>
    <physiologicalReaction direction="left-to-right" evidence="21">
        <dbReference type="Rhea" id="RHEA:63141"/>
    </physiologicalReaction>
</comment>
<comment type="catalytic activity">
    <reaction evidence="10">
        <text>N-(9Z-octadecenoyl) ethanolamine + H2O = ethanolamine + (9Z)-octadecenoate</text>
        <dbReference type="Rhea" id="RHEA:45060"/>
        <dbReference type="ChEBI" id="CHEBI:15377"/>
        <dbReference type="ChEBI" id="CHEBI:30823"/>
        <dbReference type="ChEBI" id="CHEBI:57603"/>
        <dbReference type="ChEBI" id="CHEBI:71466"/>
    </reaction>
    <physiologicalReaction direction="left-to-right" evidence="10">
        <dbReference type="Rhea" id="RHEA:45061"/>
    </physiologicalReaction>
</comment>
<evidence type="ECO:0000256" key="39">
    <source>
        <dbReference type="SAM" id="Phobius"/>
    </source>
</evidence>
<feature type="active site" description="Charge relay system" evidence="38">
    <location>
        <position position="215"/>
    </location>
</feature>
<comment type="catalytic activity">
    <reaction evidence="25">
        <text>(9Z,12Z)-octadecadienamide + H2O = (9Z,12Z)-octadecadienoate + NH4(+)</text>
        <dbReference type="Rhea" id="RHEA:63020"/>
        <dbReference type="ChEBI" id="CHEBI:15377"/>
        <dbReference type="ChEBI" id="CHEBI:28938"/>
        <dbReference type="ChEBI" id="CHEBI:30245"/>
        <dbReference type="ChEBI" id="CHEBI:82984"/>
    </reaction>
    <physiologicalReaction direction="left-to-right" evidence="25">
        <dbReference type="Rhea" id="RHEA:63021"/>
    </physiologicalReaction>
</comment>
<evidence type="ECO:0000256" key="37">
    <source>
        <dbReference type="ARBA" id="ARBA00077216"/>
    </source>
</evidence>
<evidence type="ECO:0000256" key="27">
    <source>
        <dbReference type="ARBA" id="ARBA00052512"/>
    </source>
</evidence>
<evidence type="ECO:0000313" key="41">
    <source>
        <dbReference type="EMBL" id="KAK3557338.1"/>
    </source>
</evidence>
<keyword evidence="39" id="KW-0472">Membrane</keyword>
<name>A0AAE0RJV9_9TELE</name>
<dbReference type="GO" id="GO:0017064">
    <property type="term" value="F:fatty acid amide hydrolase activity"/>
    <property type="evidence" value="ECO:0007669"/>
    <property type="project" value="UniProtKB-EC"/>
</dbReference>
<comment type="catalytic activity">
    <reaction evidence="24">
        <text>(9Z,12Z,15Z)-octadecatrienamide + H2O = (9Z,12Z,15Z)-octadecatrienoate + NH4(+)</text>
        <dbReference type="Rhea" id="RHEA:62976"/>
        <dbReference type="ChEBI" id="CHEBI:15377"/>
        <dbReference type="ChEBI" id="CHEBI:28938"/>
        <dbReference type="ChEBI" id="CHEBI:32387"/>
        <dbReference type="ChEBI" id="CHEBI:142684"/>
    </reaction>
    <physiologicalReaction direction="left-to-right" evidence="24">
        <dbReference type="Rhea" id="RHEA:62977"/>
    </physiologicalReaction>
</comment>
<evidence type="ECO:0000256" key="14">
    <source>
        <dbReference type="ARBA" id="ARBA00050481"/>
    </source>
</evidence>
<keyword evidence="7" id="KW-0443">Lipid metabolism</keyword>
<feature type="active site" description="Acyl-ester intermediate" evidence="38">
    <location>
        <position position="239"/>
    </location>
</feature>
<evidence type="ECO:0000256" key="33">
    <source>
        <dbReference type="ARBA" id="ARBA00052906"/>
    </source>
</evidence>
<comment type="catalytic activity">
    <reaction evidence="31">
        <text>(11Z,14Z,17Z)-eicosatrienamide + H2O = (11Z,14Z,17Z)-eicosatrienoate + NH4(+)</text>
        <dbReference type="Rhea" id="RHEA:63000"/>
        <dbReference type="ChEBI" id="CHEBI:15377"/>
        <dbReference type="ChEBI" id="CHEBI:28938"/>
        <dbReference type="ChEBI" id="CHEBI:77223"/>
        <dbReference type="ChEBI" id="CHEBI:146164"/>
    </reaction>
    <physiologicalReaction direction="left-to-right" evidence="31">
        <dbReference type="Rhea" id="RHEA:63001"/>
    </physiologicalReaction>
</comment>
<dbReference type="InterPro" id="IPR052096">
    <property type="entry name" value="Endocannabinoid_amidase"/>
</dbReference>
<evidence type="ECO:0000256" key="19">
    <source>
        <dbReference type="ARBA" id="ARBA00051346"/>
    </source>
</evidence>
<evidence type="ECO:0000256" key="26">
    <source>
        <dbReference type="ARBA" id="ARBA00052458"/>
    </source>
</evidence>
<comment type="similarity">
    <text evidence="2">Belongs to the amidase family.</text>
</comment>
<comment type="catalytic activity">
    <reaction evidence="1">
        <text>(9Z)-octadecenamide + H2O = (9Z)-octadecenoate + NH4(+)</text>
        <dbReference type="Rhea" id="RHEA:26506"/>
        <dbReference type="ChEBI" id="CHEBI:15377"/>
        <dbReference type="ChEBI" id="CHEBI:28938"/>
        <dbReference type="ChEBI" id="CHEBI:30823"/>
        <dbReference type="ChEBI" id="CHEBI:116314"/>
        <dbReference type="EC" id="3.5.1.99"/>
    </reaction>
    <physiologicalReaction direction="left-to-right" evidence="1">
        <dbReference type="Rhea" id="RHEA:26507"/>
    </physiologicalReaction>
</comment>
<evidence type="ECO:0000256" key="12">
    <source>
        <dbReference type="ARBA" id="ARBA00050294"/>
    </source>
</evidence>
<evidence type="ECO:0000256" key="3">
    <source>
        <dbReference type="ARBA" id="ARBA00012112"/>
    </source>
</evidence>
<dbReference type="Pfam" id="PF01425">
    <property type="entry name" value="Amidase"/>
    <property type="match status" value="2"/>
</dbReference>
<dbReference type="InterPro" id="IPR023631">
    <property type="entry name" value="Amidase_dom"/>
</dbReference>
<keyword evidence="39" id="KW-0812">Transmembrane</keyword>
<comment type="catalytic activity">
    <reaction evidence="22">
        <text>N-docosanoyl-taurine + H2O = docosanoate + taurine</text>
        <dbReference type="Rhea" id="RHEA:63156"/>
        <dbReference type="ChEBI" id="CHEBI:15377"/>
        <dbReference type="ChEBI" id="CHEBI:23858"/>
        <dbReference type="ChEBI" id="CHEBI:146196"/>
        <dbReference type="ChEBI" id="CHEBI:507393"/>
    </reaction>
    <physiologicalReaction direction="left-to-right" evidence="22">
        <dbReference type="Rhea" id="RHEA:63157"/>
    </physiologicalReaction>
</comment>
<comment type="catalytic activity">
    <reaction evidence="32">
        <text>(8Z,11Z,14Z)-eicosatrienamide + H2O = (8Z,11Z,14Z)-eicosatrienoate + NH4(+)</text>
        <dbReference type="Rhea" id="RHEA:62996"/>
        <dbReference type="ChEBI" id="CHEBI:15377"/>
        <dbReference type="ChEBI" id="CHEBI:28938"/>
        <dbReference type="ChEBI" id="CHEBI:71589"/>
        <dbReference type="ChEBI" id="CHEBI:146163"/>
    </reaction>
    <physiologicalReaction direction="left-to-right" evidence="32">
        <dbReference type="Rhea" id="RHEA:62997"/>
    </physiologicalReaction>
</comment>
<evidence type="ECO:0000256" key="29">
    <source>
        <dbReference type="ARBA" id="ARBA00052634"/>
    </source>
</evidence>
<evidence type="ECO:0000256" key="38">
    <source>
        <dbReference type="PIRSR" id="PIRSR001221-1"/>
    </source>
</evidence>
<evidence type="ECO:0000259" key="40">
    <source>
        <dbReference type="Pfam" id="PF01425"/>
    </source>
</evidence>
<evidence type="ECO:0000256" key="9">
    <source>
        <dbReference type="ARBA" id="ARBA00047476"/>
    </source>
</evidence>
<evidence type="ECO:0000256" key="23">
    <source>
        <dbReference type="ARBA" id="ARBA00052289"/>
    </source>
</evidence>
<dbReference type="InterPro" id="IPR036928">
    <property type="entry name" value="AS_sf"/>
</dbReference>
<comment type="catalytic activity">
    <reaction evidence="33">
        <text>(15Z)-tetracosenamide + H2O = (15Z)-tetracosenoate + NH4(+)</text>
        <dbReference type="Rhea" id="RHEA:63028"/>
        <dbReference type="ChEBI" id="CHEBI:15377"/>
        <dbReference type="ChEBI" id="CHEBI:28938"/>
        <dbReference type="ChEBI" id="CHEBI:32392"/>
        <dbReference type="ChEBI" id="CHEBI:146166"/>
    </reaction>
    <physiologicalReaction direction="left-to-right" evidence="33">
        <dbReference type="Rhea" id="RHEA:63029"/>
    </physiologicalReaction>
</comment>
<comment type="catalytic activity">
    <reaction evidence="18">
        <text>(11Z)-eicosenamide + H2O = (11Z)-eicosenoate + NH4(+)</text>
        <dbReference type="Rhea" id="RHEA:63120"/>
        <dbReference type="ChEBI" id="CHEBI:15377"/>
        <dbReference type="ChEBI" id="CHEBI:28938"/>
        <dbReference type="ChEBI" id="CHEBI:32426"/>
        <dbReference type="ChEBI" id="CHEBI:146167"/>
    </reaction>
    <physiologicalReaction direction="left-to-right" evidence="18">
        <dbReference type="Rhea" id="RHEA:63121"/>
    </physiologicalReaction>
</comment>
<comment type="catalytic activity">
    <reaction evidence="8">
        <text>(9Z)-octadecenoate + glycine = N-(9Z-octadecenoyl)glycine + H2O</text>
        <dbReference type="Rhea" id="RHEA:51316"/>
        <dbReference type="ChEBI" id="CHEBI:15377"/>
        <dbReference type="ChEBI" id="CHEBI:30823"/>
        <dbReference type="ChEBI" id="CHEBI:57305"/>
        <dbReference type="ChEBI" id="CHEBI:133992"/>
    </reaction>
    <physiologicalReaction direction="right-to-left" evidence="8">
        <dbReference type="Rhea" id="RHEA:51318"/>
    </physiologicalReaction>
</comment>
<comment type="catalytic activity">
    <reaction evidence="15">
        <text>tetradecamide + H2O = tetradecanoate + NH4(+)</text>
        <dbReference type="Rhea" id="RHEA:62992"/>
        <dbReference type="ChEBI" id="CHEBI:15377"/>
        <dbReference type="ChEBI" id="CHEBI:28938"/>
        <dbReference type="ChEBI" id="CHEBI:30807"/>
        <dbReference type="ChEBI" id="CHEBI:137125"/>
    </reaction>
    <physiologicalReaction direction="left-to-right" evidence="15">
        <dbReference type="Rhea" id="RHEA:62993"/>
    </physiologicalReaction>
</comment>
<dbReference type="AlphaFoldDB" id="A0AAE0RJV9"/>
<comment type="catalytic activity">
    <reaction evidence="28">
        <text>N-(15Z-tetracosenoyl)-taurine + H2O = (15Z)-tetracosenoate + taurine</text>
        <dbReference type="Rhea" id="RHEA:63160"/>
        <dbReference type="ChEBI" id="CHEBI:15377"/>
        <dbReference type="ChEBI" id="CHEBI:32392"/>
        <dbReference type="ChEBI" id="CHEBI:146198"/>
        <dbReference type="ChEBI" id="CHEBI:507393"/>
    </reaction>
    <physiologicalReaction direction="left-to-right" evidence="28">
        <dbReference type="Rhea" id="RHEA:63161"/>
    </physiologicalReaction>
</comment>
<evidence type="ECO:0000256" key="13">
    <source>
        <dbReference type="ARBA" id="ARBA00050403"/>
    </source>
</evidence>
<comment type="catalytic activity">
    <reaction evidence="30">
        <text>N-(5Z,8Z,11Z,14Z)-eicosatetraenoyl-glycine + H2O = (5Z,8Z,11Z,14Z)-eicosatetraenoate + glycine</text>
        <dbReference type="Rhea" id="RHEA:64108"/>
        <dbReference type="ChEBI" id="CHEBI:15377"/>
        <dbReference type="ChEBI" id="CHEBI:32395"/>
        <dbReference type="ChEBI" id="CHEBI:57305"/>
        <dbReference type="ChEBI" id="CHEBI:59002"/>
    </reaction>
    <physiologicalReaction direction="left-to-right" evidence="30">
        <dbReference type="Rhea" id="RHEA:64109"/>
    </physiologicalReaction>
</comment>
<dbReference type="Proteomes" id="UP001274896">
    <property type="component" value="Unassembled WGS sequence"/>
</dbReference>
<keyword evidence="42" id="KW-1185">Reference proteome</keyword>